<feature type="transmembrane region" description="Helical" evidence="6">
    <location>
        <begin position="232"/>
        <end position="252"/>
    </location>
</feature>
<organism evidence="8 9">
    <name type="scientific">Naumannella cuiyingiana</name>
    <dbReference type="NCBI Taxonomy" id="1347891"/>
    <lineage>
        <taxon>Bacteria</taxon>
        <taxon>Bacillati</taxon>
        <taxon>Actinomycetota</taxon>
        <taxon>Actinomycetes</taxon>
        <taxon>Propionibacteriales</taxon>
        <taxon>Propionibacteriaceae</taxon>
        <taxon>Naumannella</taxon>
    </lineage>
</organism>
<feature type="domain" description="Major facilitator superfamily (MFS) profile" evidence="7">
    <location>
        <begin position="19"/>
        <end position="505"/>
    </location>
</feature>
<feature type="compositionally biased region" description="Basic residues" evidence="5">
    <location>
        <begin position="534"/>
        <end position="545"/>
    </location>
</feature>
<feature type="transmembrane region" description="Helical" evidence="6">
    <location>
        <begin position="209"/>
        <end position="226"/>
    </location>
</feature>
<comment type="subcellular location">
    <subcellularLocation>
        <location evidence="1">Cell membrane</location>
        <topology evidence="1">Multi-pass membrane protein</topology>
    </subcellularLocation>
</comment>
<feature type="transmembrane region" description="Helical" evidence="6">
    <location>
        <begin position="145"/>
        <end position="171"/>
    </location>
</feature>
<evidence type="ECO:0000256" key="3">
    <source>
        <dbReference type="ARBA" id="ARBA00022989"/>
    </source>
</evidence>
<feature type="transmembrane region" description="Helical" evidence="6">
    <location>
        <begin position="110"/>
        <end position="133"/>
    </location>
</feature>
<evidence type="ECO:0000256" key="4">
    <source>
        <dbReference type="ARBA" id="ARBA00023136"/>
    </source>
</evidence>
<dbReference type="GO" id="GO:0005886">
    <property type="term" value="C:plasma membrane"/>
    <property type="evidence" value="ECO:0007669"/>
    <property type="project" value="UniProtKB-SubCell"/>
</dbReference>
<feature type="region of interest" description="Disordered" evidence="5">
    <location>
        <begin position="507"/>
        <end position="545"/>
    </location>
</feature>
<dbReference type="Gene3D" id="1.20.1250.20">
    <property type="entry name" value="MFS general substrate transporter like domains"/>
    <property type="match status" value="2"/>
</dbReference>
<evidence type="ECO:0000256" key="2">
    <source>
        <dbReference type="ARBA" id="ARBA00022692"/>
    </source>
</evidence>
<reference evidence="8 9" key="1">
    <citation type="submission" date="2020-07" db="EMBL/GenBank/DDBJ databases">
        <title>Sequencing the genomes of 1000 actinobacteria strains.</title>
        <authorList>
            <person name="Klenk H.-P."/>
        </authorList>
    </citation>
    <scope>NUCLEOTIDE SEQUENCE [LARGE SCALE GENOMIC DNA]</scope>
    <source>
        <strain evidence="8 9">DSM 103164</strain>
    </source>
</reference>
<dbReference type="PROSITE" id="PS50850">
    <property type="entry name" value="MFS"/>
    <property type="match status" value="1"/>
</dbReference>
<dbReference type="PANTHER" id="PTHR42718:SF42">
    <property type="entry name" value="EXPORT PROTEIN"/>
    <property type="match status" value="1"/>
</dbReference>
<evidence type="ECO:0000256" key="5">
    <source>
        <dbReference type="SAM" id="MobiDB-lite"/>
    </source>
</evidence>
<gene>
    <name evidence="8" type="ORF">GGQ54_001057</name>
</gene>
<dbReference type="InterPro" id="IPR036259">
    <property type="entry name" value="MFS_trans_sf"/>
</dbReference>
<feature type="transmembrane region" description="Helical" evidence="6">
    <location>
        <begin position="338"/>
        <end position="356"/>
    </location>
</feature>
<comment type="caution">
    <text evidence="8">The sequence shown here is derived from an EMBL/GenBank/DDBJ whole genome shotgun (WGS) entry which is preliminary data.</text>
</comment>
<evidence type="ECO:0000256" key="6">
    <source>
        <dbReference type="SAM" id="Phobius"/>
    </source>
</evidence>
<evidence type="ECO:0000313" key="9">
    <source>
        <dbReference type="Proteomes" id="UP000527616"/>
    </source>
</evidence>
<evidence type="ECO:0000256" key="1">
    <source>
        <dbReference type="ARBA" id="ARBA00004651"/>
    </source>
</evidence>
<feature type="transmembrane region" description="Helical" evidence="6">
    <location>
        <begin position="306"/>
        <end position="326"/>
    </location>
</feature>
<dbReference type="EMBL" id="JACBZS010000001">
    <property type="protein sequence ID" value="NYI70497.1"/>
    <property type="molecule type" value="Genomic_DNA"/>
</dbReference>
<keyword evidence="3 6" id="KW-1133">Transmembrane helix</keyword>
<feature type="transmembrane region" description="Helical" evidence="6">
    <location>
        <begin position="477"/>
        <end position="500"/>
    </location>
</feature>
<dbReference type="AlphaFoldDB" id="A0A7Z0D7V3"/>
<name>A0A7Z0D7V3_9ACTN</name>
<dbReference type="InterPro" id="IPR020846">
    <property type="entry name" value="MFS_dom"/>
</dbReference>
<proteinExistence type="predicted"/>
<feature type="transmembrane region" description="Helical" evidence="6">
    <location>
        <begin position="273"/>
        <end position="294"/>
    </location>
</feature>
<feature type="transmembrane region" description="Helical" evidence="6">
    <location>
        <begin position="57"/>
        <end position="78"/>
    </location>
</feature>
<sequence length="545" mass="55615">MSTPSTRDRRELSPRHLTLLLALMCAGLALTIAANVSLNVALPLFGTALGATQSQLSWVMNAYTLPFAALLLPAGAIADRMGLRYAVSVGLAIFGVTSFASAFADDAGLVIALRVVSALGATLVLPATLSVLTRAFPADKRAKAVGIWAAVSGSGAVLGLVLGGVFVMFFWWGSVLASTGIAAVVVAIASFLIVPTYRRETDERLDVQGSVLFALALGLLVFGLIQGPELGWGSWVIVGSFVGGAALMVAFVRAQLRTPAPLLDVQLFRSSSLSVASLTIVLLFAATIGLFLLLPQMLQNVRDYTPLFSALGLVPLPVGIAVGSQIAERTQGRLGERAAVAGGVAVSAAALAWLGLQAQYGPYWALGLALLIFGIGFGLSTTVATTMIIDSVPGDDNSTAAALNDALREVGAALGIALLGTVLNAAYRAQVANLEGGFDQTVSAAVRDGFGPAAQVASSIGEPGTELLVLVRDAFYVGYQASVFTAAATLVVAGVVAVVAGRGAGAGVPGTRGSTGAEVLHGLPSETGMSVRPAARHRGASTPRH</sequence>
<dbReference type="PANTHER" id="PTHR42718">
    <property type="entry name" value="MAJOR FACILITATOR SUPERFAMILY MULTIDRUG TRANSPORTER MFSC"/>
    <property type="match status" value="1"/>
</dbReference>
<dbReference type="SUPFAM" id="SSF103473">
    <property type="entry name" value="MFS general substrate transporter"/>
    <property type="match status" value="1"/>
</dbReference>
<evidence type="ECO:0000259" key="7">
    <source>
        <dbReference type="PROSITE" id="PS50850"/>
    </source>
</evidence>
<keyword evidence="9" id="KW-1185">Reference proteome</keyword>
<feature type="transmembrane region" description="Helical" evidence="6">
    <location>
        <begin position="410"/>
        <end position="427"/>
    </location>
</feature>
<dbReference type="InterPro" id="IPR011701">
    <property type="entry name" value="MFS"/>
</dbReference>
<feature type="transmembrane region" description="Helical" evidence="6">
    <location>
        <begin position="85"/>
        <end position="104"/>
    </location>
</feature>
<keyword evidence="2 6" id="KW-0812">Transmembrane</keyword>
<dbReference type="Proteomes" id="UP000527616">
    <property type="component" value="Unassembled WGS sequence"/>
</dbReference>
<feature type="transmembrane region" description="Helical" evidence="6">
    <location>
        <begin position="177"/>
        <end position="197"/>
    </location>
</feature>
<accession>A0A7Z0D7V3</accession>
<dbReference type="CDD" id="cd17321">
    <property type="entry name" value="MFS_MMR_MDR_like"/>
    <property type="match status" value="1"/>
</dbReference>
<protein>
    <submittedName>
        <fullName evidence="8">EmrB/QacA subfamily drug resistance transporter</fullName>
    </submittedName>
</protein>
<evidence type="ECO:0000313" key="8">
    <source>
        <dbReference type="EMBL" id="NYI70497.1"/>
    </source>
</evidence>
<dbReference type="Pfam" id="PF07690">
    <property type="entry name" value="MFS_1"/>
    <property type="match status" value="1"/>
</dbReference>
<keyword evidence="4 6" id="KW-0472">Membrane</keyword>
<dbReference type="RefSeq" id="WP_179444447.1">
    <property type="nucleotide sequence ID" value="NZ_JACBZS010000001.1"/>
</dbReference>
<dbReference type="GO" id="GO:0022857">
    <property type="term" value="F:transmembrane transporter activity"/>
    <property type="evidence" value="ECO:0007669"/>
    <property type="project" value="InterPro"/>
</dbReference>
<feature type="transmembrane region" description="Helical" evidence="6">
    <location>
        <begin position="362"/>
        <end position="389"/>
    </location>
</feature>